<dbReference type="Gene3D" id="3.40.1710.10">
    <property type="entry name" value="abc type-2 transporter like domain"/>
    <property type="match status" value="2"/>
</dbReference>
<dbReference type="RefSeq" id="WP_092118421.1">
    <property type="nucleotide sequence ID" value="NZ_FNTH01000001.1"/>
</dbReference>
<dbReference type="PANTHER" id="PTHR30294:SF47">
    <property type="entry name" value="INNER MEMBRANE TRANSPORT PERMEASE YHHJ"/>
    <property type="match status" value="1"/>
</dbReference>
<feature type="domain" description="ABC-2 type transporter transmembrane" evidence="7">
    <location>
        <begin position="27"/>
        <end position="373"/>
    </location>
</feature>
<keyword evidence="4 6" id="KW-1133">Transmembrane helix</keyword>
<feature type="transmembrane region" description="Helical" evidence="6">
    <location>
        <begin position="268"/>
        <end position="290"/>
    </location>
</feature>
<evidence type="ECO:0000256" key="3">
    <source>
        <dbReference type="ARBA" id="ARBA00022692"/>
    </source>
</evidence>
<feature type="transmembrane region" description="Helical" evidence="6">
    <location>
        <begin position="658"/>
        <end position="679"/>
    </location>
</feature>
<gene>
    <name evidence="8" type="ORF">SAMN05444164_4138</name>
</gene>
<organism evidence="8 9">
    <name type="scientific">Bradyrhizobium erythrophlei</name>
    <dbReference type="NCBI Taxonomy" id="1437360"/>
    <lineage>
        <taxon>Bacteria</taxon>
        <taxon>Pseudomonadati</taxon>
        <taxon>Pseudomonadota</taxon>
        <taxon>Alphaproteobacteria</taxon>
        <taxon>Hyphomicrobiales</taxon>
        <taxon>Nitrobacteraceae</taxon>
        <taxon>Bradyrhizobium</taxon>
    </lineage>
</organism>
<feature type="transmembrane region" description="Helical" evidence="6">
    <location>
        <begin position="25"/>
        <end position="45"/>
    </location>
</feature>
<protein>
    <submittedName>
        <fullName evidence="8">ABC-2 type transport system permease protein</fullName>
    </submittedName>
</protein>
<dbReference type="Pfam" id="PF12698">
    <property type="entry name" value="ABC2_membrane_3"/>
    <property type="match status" value="2"/>
</dbReference>
<evidence type="ECO:0000256" key="1">
    <source>
        <dbReference type="ARBA" id="ARBA00004651"/>
    </source>
</evidence>
<evidence type="ECO:0000256" key="5">
    <source>
        <dbReference type="ARBA" id="ARBA00023136"/>
    </source>
</evidence>
<dbReference type="InterPro" id="IPR051449">
    <property type="entry name" value="ABC-2_transporter_component"/>
</dbReference>
<keyword evidence="5 6" id="KW-0472">Membrane</keyword>
<feature type="transmembrane region" description="Helical" evidence="6">
    <location>
        <begin position="747"/>
        <end position="767"/>
    </location>
</feature>
<feature type="transmembrane region" description="Helical" evidence="6">
    <location>
        <begin position="600"/>
        <end position="621"/>
    </location>
</feature>
<dbReference type="InterPro" id="IPR013525">
    <property type="entry name" value="ABC2_TM"/>
</dbReference>
<sequence>MRPAPKPGFLLVARRECRWLFHDRVALLLIFGVPLFAFVVLTTVFSHPVIRGLGVTIVDEDKSDASRALVEYVAASPSLNIVDRSGTLSTAVQDIRSGKAISAIHIPPDFERDLEAQRRPQVVGFYNQQFLTAAGIASSGLSDAMSAAAAVAAPAKRAAPASTSIGTLSSETIALVNPQKNYAQFLLRALLPTIIHVVMTLAAGYSVGSEFRRRDARAWLASAGGDPVTALAGKLAPLFCIFLVIMLAEPLVLEGVLDVPFKGDLPLMIAAGSLLIIAYLSLGALLQLLVRDLATGLGLAGLVASPAFGYAGVGFPTVGMNAFAHVWSAVLPLRWYMAVLLGQAARGLPVTESAVPFAALTGLALLFAGLAWLRMANLTRSGWFETARPKEPLTNEPTPRGIGGAFMAEWRRVLGTRSAFSVLFLAPLVYGVYYPQPYLNQILRKLPIAVVDNDLSDLSRRMVETLDASGALSVAVRARTLAEAHTAIDRGEAFAAVDIPAGTERDVLKGITAHIPVYADASYLFVFRSTASGVAAALGALTSELVSRGGRSDGSLVKAKLASSSPADVLPQPIFNPVGGYASYVVPAAFVLILQQTLLIGAAMLTGSALAGAGGAFRGVLGRGVAHLTIYLPAVALYLIVLPRIYGFSTLGHLPQIFAVATVFLLATSFMGQAVGAWFTRPENATILLLATSLPQFFMAGFAWPREAIPDVALAFGRIFPADSAIDGLVRINQLGAGIWEVAHDWLGLWCLTLVYFALAVISALVVKRGQRHAQG</sequence>
<evidence type="ECO:0000313" key="8">
    <source>
        <dbReference type="EMBL" id="SED22474.1"/>
    </source>
</evidence>
<reference evidence="8 9" key="1">
    <citation type="submission" date="2016-10" db="EMBL/GenBank/DDBJ databases">
        <authorList>
            <person name="de Groot N.N."/>
        </authorList>
    </citation>
    <scope>NUCLEOTIDE SEQUENCE [LARGE SCALE GENOMIC DNA]</scope>
    <source>
        <strain evidence="8 9">MT12</strain>
    </source>
</reference>
<dbReference type="EMBL" id="FNTH01000001">
    <property type="protein sequence ID" value="SED22474.1"/>
    <property type="molecule type" value="Genomic_DNA"/>
</dbReference>
<dbReference type="PANTHER" id="PTHR30294">
    <property type="entry name" value="MEMBRANE COMPONENT OF ABC TRANSPORTER YHHJ-RELATED"/>
    <property type="match status" value="1"/>
</dbReference>
<evidence type="ECO:0000256" key="4">
    <source>
        <dbReference type="ARBA" id="ARBA00022989"/>
    </source>
</evidence>
<feature type="transmembrane region" description="Helical" evidence="6">
    <location>
        <begin position="686"/>
        <end position="704"/>
    </location>
</feature>
<evidence type="ECO:0000259" key="7">
    <source>
        <dbReference type="Pfam" id="PF12698"/>
    </source>
</evidence>
<evidence type="ECO:0000256" key="6">
    <source>
        <dbReference type="SAM" id="Phobius"/>
    </source>
</evidence>
<dbReference type="OrthoDB" id="9811522at2"/>
<name>A0A1H4YZ61_9BRAD</name>
<proteinExistence type="predicted"/>
<dbReference type="GO" id="GO:0140359">
    <property type="term" value="F:ABC-type transporter activity"/>
    <property type="evidence" value="ECO:0007669"/>
    <property type="project" value="InterPro"/>
</dbReference>
<feature type="transmembrane region" description="Helical" evidence="6">
    <location>
        <begin position="354"/>
        <end position="373"/>
    </location>
</feature>
<feature type="transmembrane region" description="Helical" evidence="6">
    <location>
        <begin position="418"/>
        <end position="435"/>
    </location>
</feature>
<feature type="transmembrane region" description="Helical" evidence="6">
    <location>
        <begin position="228"/>
        <end position="248"/>
    </location>
</feature>
<keyword evidence="3 6" id="KW-0812">Transmembrane</keyword>
<keyword evidence="2" id="KW-1003">Cell membrane</keyword>
<feature type="transmembrane region" description="Helical" evidence="6">
    <location>
        <begin position="322"/>
        <end position="342"/>
    </location>
</feature>
<dbReference type="AlphaFoldDB" id="A0A1H4YZ61"/>
<feature type="transmembrane region" description="Helical" evidence="6">
    <location>
        <begin position="185"/>
        <end position="207"/>
    </location>
</feature>
<comment type="subcellular location">
    <subcellularLocation>
        <location evidence="1">Cell membrane</location>
        <topology evidence="1">Multi-pass membrane protein</topology>
    </subcellularLocation>
</comment>
<evidence type="ECO:0000256" key="2">
    <source>
        <dbReference type="ARBA" id="ARBA00022475"/>
    </source>
</evidence>
<accession>A0A1H4YZ61</accession>
<dbReference type="Proteomes" id="UP000198992">
    <property type="component" value="Unassembled WGS sequence"/>
</dbReference>
<dbReference type="GO" id="GO:0005886">
    <property type="term" value="C:plasma membrane"/>
    <property type="evidence" value="ECO:0007669"/>
    <property type="project" value="UniProtKB-SubCell"/>
</dbReference>
<feature type="domain" description="ABC-2 type transporter transmembrane" evidence="7">
    <location>
        <begin position="422"/>
        <end position="762"/>
    </location>
</feature>
<feature type="transmembrane region" description="Helical" evidence="6">
    <location>
        <begin position="297"/>
        <end position="316"/>
    </location>
</feature>
<feature type="transmembrane region" description="Helical" evidence="6">
    <location>
        <begin position="628"/>
        <end position="646"/>
    </location>
</feature>
<evidence type="ECO:0000313" key="9">
    <source>
        <dbReference type="Proteomes" id="UP000198992"/>
    </source>
</evidence>